<name>A0AAD6E643_9EURO</name>
<evidence type="ECO:0000256" key="1">
    <source>
        <dbReference type="ARBA" id="ARBA00038473"/>
    </source>
</evidence>
<accession>A0AAD6E643</accession>
<protein>
    <recommendedName>
        <fullName evidence="6">Beta-lactamase-related domain-containing protein</fullName>
    </recommendedName>
</protein>
<organism evidence="4 5">
    <name type="scientific">Penicillium hordei</name>
    <dbReference type="NCBI Taxonomy" id="40994"/>
    <lineage>
        <taxon>Eukaryota</taxon>
        <taxon>Fungi</taxon>
        <taxon>Dikarya</taxon>
        <taxon>Ascomycota</taxon>
        <taxon>Pezizomycotina</taxon>
        <taxon>Eurotiomycetes</taxon>
        <taxon>Eurotiomycetidae</taxon>
        <taxon>Eurotiales</taxon>
        <taxon>Aspergillaceae</taxon>
        <taxon>Penicillium</taxon>
    </lineage>
</organism>
<evidence type="ECO:0000259" key="2">
    <source>
        <dbReference type="Pfam" id="PF00144"/>
    </source>
</evidence>
<feature type="domain" description="Beta-lactamase-like ARB-00930-like C-terminal" evidence="3">
    <location>
        <begin position="431"/>
        <end position="595"/>
    </location>
</feature>
<feature type="domain" description="Beta-lactamase-related" evidence="2">
    <location>
        <begin position="91"/>
        <end position="406"/>
    </location>
</feature>
<dbReference type="EMBL" id="JAQJAE010000003">
    <property type="protein sequence ID" value="KAJ5602730.1"/>
    <property type="molecule type" value="Genomic_DNA"/>
</dbReference>
<dbReference type="Gene3D" id="3.40.710.10">
    <property type="entry name" value="DD-peptidase/beta-lactamase superfamily"/>
    <property type="match status" value="1"/>
</dbReference>
<dbReference type="PANTHER" id="PTHR22935:SF95">
    <property type="entry name" value="BETA-LACTAMASE-LIKE 1-RELATED"/>
    <property type="match status" value="1"/>
</dbReference>
<dbReference type="Pfam" id="PF00144">
    <property type="entry name" value="Beta-lactamase"/>
    <property type="match status" value="1"/>
</dbReference>
<evidence type="ECO:0000313" key="4">
    <source>
        <dbReference type="EMBL" id="KAJ5602730.1"/>
    </source>
</evidence>
<evidence type="ECO:0000313" key="5">
    <source>
        <dbReference type="Proteomes" id="UP001213799"/>
    </source>
</evidence>
<dbReference type="InterPro" id="IPR051478">
    <property type="entry name" value="Beta-lactamase-like_AB/R"/>
</dbReference>
<proteinExistence type="inferred from homology"/>
<keyword evidence="5" id="KW-1185">Reference proteome</keyword>
<dbReference type="InterPro" id="IPR058664">
    <property type="entry name" value="ARB_00930-like_C"/>
</dbReference>
<reference evidence="4" key="2">
    <citation type="submission" date="2023-01" db="EMBL/GenBank/DDBJ databases">
        <authorList>
            <person name="Petersen C."/>
        </authorList>
    </citation>
    <scope>NUCLEOTIDE SEQUENCE</scope>
    <source>
        <strain evidence="4">IBT 12815</strain>
    </source>
</reference>
<dbReference type="RefSeq" id="XP_056752528.1">
    <property type="nucleotide sequence ID" value="XM_056896743.1"/>
</dbReference>
<dbReference type="Proteomes" id="UP001213799">
    <property type="component" value="Unassembled WGS sequence"/>
</dbReference>
<dbReference type="InterPro" id="IPR012338">
    <property type="entry name" value="Beta-lactam/transpept-like"/>
</dbReference>
<gene>
    <name evidence="4" type="ORF">N7537_005686</name>
</gene>
<sequence length="600" mass="65194">MALFGVCIRASPTLLPSWTGCPVNGPLLPRPTDLGNSQIIQNATAKLAHALDLSIRGERKAGFQVDNTSFSLALVSPYTPDSDQTGEDIIWSYHHLGKNNVQGTNDLGDDSQYMIGSISKVFSDLILLQSDLDLNDPITQYLPELEREGTPIQWSNITLSALSNHLAGIPSNLPSSFEWYSLRSYFEQFGFPVLENGSYPICGVSGLSKACNEQQIIDMMASTLPVQQPYSQPIYSSLAFSLLGMALSRKTNKTYQVLLDIAIIRPIGLTNTGISPGDTEKAVIPPLDPTSQGWGADYGLNAPGGGLYSSLRDLSTLAARILDYSIFPSPGMTHQWLKPQSMTASTNNLVGRPWEIQRTENLVPRNPHTVDIYSKSGGAPGYISQLSLVDQYGVGFVVLTAGPLEDATASILNDALITSLIPAIDQEGHRQARKYTGNFSVPVSSGVNSTQKEMPVELNLIMDSGTGLKIYSLTRNGSDILGGIQELWATMIPETGILGSDFRIYPAEVEVKVEGEDGVFLEDWRINFDVVPHDNAAISDLPGQGKLSSKVCTSWQVAAWLYYGGEALDRVVFKVNRTSGEVLGIDVPFLRSGILNKPRF</sequence>
<dbReference type="GeneID" id="81586985"/>
<comment type="similarity">
    <text evidence="1">Belongs to the beta-lactamase family.</text>
</comment>
<reference evidence="4" key="1">
    <citation type="journal article" date="2023" name="IMA Fungus">
        <title>Comparative genomic study of the Penicillium genus elucidates a diverse pangenome and 15 lateral gene transfer events.</title>
        <authorList>
            <person name="Petersen C."/>
            <person name="Sorensen T."/>
            <person name="Nielsen M.R."/>
            <person name="Sondergaard T.E."/>
            <person name="Sorensen J.L."/>
            <person name="Fitzpatrick D.A."/>
            <person name="Frisvad J.C."/>
            <person name="Nielsen K.L."/>
        </authorList>
    </citation>
    <scope>NUCLEOTIDE SEQUENCE</scope>
    <source>
        <strain evidence="4">IBT 12815</strain>
    </source>
</reference>
<comment type="caution">
    <text evidence="4">The sequence shown here is derived from an EMBL/GenBank/DDBJ whole genome shotgun (WGS) entry which is preliminary data.</text>
</comment>
<dbReference type="AlphaFoldDB" id="A0AAD6E643"/>
<dbReference type="InterPro" id="IPR001466">
    <property type="entry name" value="Beta-lactam-related"/>
</dbReference>
<dbReference type="SUPFAM" id="SSF56601">
    <property type="entry name" value="beta-lactamase/transpeptidase-like"/>
    <property type="match status" value="1"/>
</dbReference>
<dbReference type="Pfam" id="PF26335">
    <property type="entry name" value="ARB_00930_C"/>
    <property type="match status" value="1"/>
</dbReference>
<evidence type="ECO:0008006" key="6">
    <source>
        <dbReference type="Google" id="ProtNLM"/>
    </source>
</evidence>
<evidence type="ECO:0000259" key="3">
    <source>
        <dbReference type="Pfam" id="PF26335"/>
    </source>
</evidence>
<dbReference type="PANTHER" id="PTHR22935">
    <property type="entry name" value="PENICILLIN-BINDING PROTEIN"/>
    <property type="match status" value="1"/>
</dbReference>